<evidence type="ECO:0000313" key="9">
    <source>
        <dbReference type="Ensembl" id="ENSCINP00000015326.3"/>
    </source>
</evidence>
<keyword evidence="10" id="KW-1185">Reference proteome</keyword>
<evidence type="ECO:0000256" key="6">
    <source>
        <dbReference type="PIRSR" id="PIRSR002419-1"/>
    </source>
</evidence>
<feature type="transmembrane region" description="Helical" evidence="7">
    <location>
        <begin position="12"/>
        <end position="34"/>
    </location>
</feature>
<dbReference type="InterPro" id="IPR000488">
    <property type="entry name" value="Death_dom"/>
</dbReference>
<evidence type="ECO:0000256" key="1">
    <source>
        <dbReference type="ARBA" id="ARBA00004141"/>
    </source>
</evidence>
<evidence type="ECO:0000256" key="2">
    <source>
        <dbReference type="ARBA" id="ARBA00006840"/>
    </source>
</evidence>
<evidence type="ECO:0000256" key="7">
    <source>
        <dbReference type="RuleBase" id="RU361218"/>
    </source>
</evidence>
<feature type="transmembrane region" description="Helical" evidence="7">
    <location>
        <begin position="226"/>
        <end position="247"/>
    </location>
</feature>
<evidence type="ECO:0000256" key="5">
    <source>
        <dbReference type="ARBA" id="ARBA00023136"/>
    </source>
</evidence>
<dbReference type="OMA" id="CARHAHF"/>
<feature type="transmembrane region" description="Helical" evidence="7">
    <location>
        <begin position="92"/>
        <end position="113"/>
    </location>
</feature>
<dbReference type="GO" id="GO:0005886">
    <property type="term" value="C:plasma membrane"/>
    <property type="evidence" value="ECO:0000318"/>
    <property type="project" value="GO_Central"/>
</dbReference>
<keyword evidence="4 7" id="KW-1133">Transmembrane helix</keyword>
<comment type="subcellular location">
    <subcellularLocation>
        <location evidence="1 7">Membrane</location>
        <topology evidence="1 7">Multi-pass membrane protein</topology>
    </subcellularLocation>
</comment>
<dbReference type="GeneTree" id="ENSGT00940000166983"/>
<dbReference type="Proteomes" id="UP000008144">
    <property type="component" value="Chromosome 8"/>
</dbReference>
<dbReference type="PANTHER" id="PTHR19282">
    <property type="entry name" value="TETRASPANIN"/>
    <property type="match status" value="1"/>
</dbReference>
<evidence type="ECO:0000256" key="3">
    <source>
        <dbReference type="ARBA" id="ARBA00022692"/>
    </source>
</evidence>
<dbReference type="InterPro" id="IPR000301">
    <property type="entry name" value="Tetraspanin_animals"/>
</dbReference>
<reference evidence="9" key="4">
    <citation type="submission" date="2025-09" db="UniProtKB">
        <authorList>
            <consortium name="Ensembl"/>
        </authorList>
    </citation>
    <scope>IDENTIFICATION</scope>
</reference>
<organism evidence="9 10">
    <name type="scientific">Ciona intestinalis</name>
    <name type="common">Transparent sea squirt</name>
    <name type="synonym">Ascidia intestinalis</name>
    <dbReference type="NCBI Taxonomy" id="7719"/>
    <lineage>
        <taxon>Eukaryota</taxon>
        <taxon>Metazoa</taxon>
        <taxon>Chordata</taxon>
        <taxon>Tunicata</taxon>
        <taxon>Ascidiacea</taxon>
        <taxon>Phlebobranchia</taxon>
        <taxon>Cionidae</taxon>
        <taxon>Ciona</taxon>
    </lineage>
</organism>
<dbReference type="PROSITE" id="PS50017">
    <property type="entry name" value="DEATH_DOMAIN"/>
    <property type="match status" value="1"/>
</dbReference>
<dbReference type="Pfam" id="PF00335">
    <property type="entry name" value="Tetraspanin"/>
    <property type="match status" value="1"/>
</dbReference>
<proteinExistence type="inferred from homology"/>
<dbReference type="InterPro" id="IPR008952">
    <property type="entry name" value="Tetraspanin_EC2_sf"/>
</dbReference>
<reference evidence="10" key="1">
    <citation type="journal article" date="2002" name="Science">
        <title>The draft genome of Ciona intestinalis: insights into chordate and vertebrate origins.</title>
        <authorList>
            <person name="Dehal P."/>
            <person name="Satou Y."/>
            <person name="Campbell R.K."/>
            <person name="Chapman J."/>
            <person name="Degnan B."/>
            <person name="De Tomaso A."/>
            <person name="Davidson B."/>
            <person name="Di Gregorio A."/>
            <person name="Gelpke M."/>
            <person name="Goodstein D.M."/>
            <person name="Harafuji N."/>
            <person name="Hastings K.E."/>
            <person name="Ho I."/>
            <person name="Hotta K."/>
            <person name="Huang W."/>
            <person name="Kawashima T."/>
            <person name="Lemaire P."/>
            <person name="Martinez D."/>
            <person name="Meinertzhagen I.A."/>
            <person name="Necula S."/>
            <person name="Nonaka M."/>
            <person name="Putnam N."/>
            <person name="Rash S."/>
            <person name="Saiga H."/>
            <person name="Satake M."/>
            <person name="Terry A."/>
            <person name="Yamada L."/>
            <person name="Wang H.G."/>
            <person name="Awazu S."/>
            <person name="Azumi K."/>
            <person name="Boore J."/>
            <person name="Branno M."/>
            <person name="Chin-Bow S."/>
            <person name="DeSantis R."/>
            <person name="Doyle S."/>
            <person name="Francino P."/>
            <person name="Keys D.N."/>
            <person name="Haga S."/>
            <person name="Hayashi H."/>
            <person name="Hino K."/>
            <person name="Imai K.S."/>
            <person name="Inaba K."/>
            <person name="Kano S."/>
            <person name="Kobayashi K."/>
            <person name="Kobayashi M."/>
            <person name="Lee B.I."/>
            <person name="Makabe K.W."/>
            <person name="Manohar C."/>
            <person name="Matassi G."/>
            <person name="Medina M."/>
            <person name="Mochizuki Y."/>
            <person name="Mount S."/>
            <person name="Morishita T."/>
            <person name="Miura S."/>
            <person name="Nakayama A."/>
            <person name="Nishizaka S."/>
            <person name="Nomoto H."/>
            <person name="Ohta F."/>
            <person name="Oishi K."/>
            <person name="Rigoutsos I."/>
            <person name="Sano M."/>
            <person name="Sasaki A."/>
            <person name="Sasakura Y."/>
            <person name="Shoguchi E."/>
            <person name="Shin-i T."/>
            <person name="Spagnuolo A."/>
            <person name="Stainier D."/>
            <person name="Suzuki M.M."/>
            <person name="Tassy O."/>
            <person name="Takatori N."/>
            <person name="Tokuoka M."/>
            <person name="Yagi K."/>
            <person name="Yoshizaki F."/>
            <person name="Wada S."/>
            <person name="Zhang C."/>
            <person name="Hyatt P.D."/>
            <person name="Larimer F."/>
            <person name="Detter C."/>
            <person name="Doggett N."/>
            <person name="Glavina T."/>
            <person name="Hawkins T."/>
            <person name="Richardson P."/>
            <person name="Lucas S."/>
            <person name="Kohara Y."/>
            <person name="Levine M."/>
            <person name="Satoh N."/>
            <person name="Rokhsar D.S."/>
        </authorList>
    </citation>
    <scope>NUCLEOTIDE SEQUENCE [LARGE SCALE GENOMIC DNA]</scope>
</reference>
<dbReference type="Ensembl" id="ENSCINT00000015326.3">
    <property type="protein sequence ID" value="ENSCINP00000015326.3"/>
    <property type="gene ID" value="ENSCING00000007469.3"/>
</dbReference>
<dbReference type="Gene3D" id="1.10.1450.10">
    <property type="entry name" value="Tetraspanin"/>
    <property type="match status" value="1"/>
</dbReference>
<comment type="similarity">
    <text evidence="2 7">Belongs to the tetraspanin (TM4SF) family.</text>
</comment>
<dbReference type="InterPro" id="IPR018499">
    <property type="entry name" value="Tetraspanin/Peripherin"/>
</dbReference>
<dbReference type="GO" id="GO:0007165">
    <property type="term" value="P:signal transduction"/>
    <property type="evidence" value="ECO:0007669"/>
    <property type="project" value="InterPro"/>
</dbReference>
<evidence type="ECO:0000256" key="4">
    <source>
        <dbReference type="ARBA" id="ARBA00022989"/>
    </source>
</evidence>
<feature type="transmembrane region" description="Helical" evidence="7">
    <location>
        <begin position="54"/>
        <end position="80"/>
    </location>
</feature>
<dbReference type="PANTHER" id="PTHR19282:SF551">
    <property type="entry name" value="RE08073P-RELATED"/>
    <property type="match status" value="1"/>
</dbReference>
<dbReference type="InParanoid" id="F6YIG5"/>
<reference evidence="9" key="3">
    <citation type="submission" date="2025-08" db="UniProtKB">
        <authorList>
            <consortium name="Ensembl"/>
        </authorList>
    </citation>
    <scope>IDENTIFICATION</scope>
</reference>
<dbReference type="AlphaFoldDB" id="F6YIG5"/>
<feature type="disulfide bond" evidence="6">
    <location>
        <begin position="160"/>
        <end position="180"/>
    </location>
</feature>
<feature type="domain" description="Death" evidence="8">
    <location>
        <begin position="113"/>
        <end position="156"/>
    </location>
</feature>
<keyword evidence="3 7" id="KW-0812">Transmembrane</keyword>
<dbReference type="HOGENOM" id="CLU_055524_1_0_1"/>
<dbReference type="PRINTS" id="PR00259">
    <property type="entry name" value="TMFOUR"/>
</dbReference>
<protein>
    <recommendedName>
        <fullName evidence="7">Tetraspanin</fullName>
    </recommendedName>
</protein>
<accession>F6YIG5</accession>
<dbReference type="SUPFAM" id="SSF48652">
    <property type="entry name" value="Tetraspanin"/>
    <property type="match status" value="1"/>
</dbReference>
<dbReference type="PIRSF" id="PIRSF002419">
    <property type="entry name" value="Tetraspanin"/>
    <property type="match status" value="1"/>
</dbReference>
<keyword evidence="6" id="KW-1015">Disulfide bond</keyword>
<evidence type="ECO:0000313" key="10">
    <source>
        <dbReference type="Proteomes" id="UP000008144"/>
    </source>
</evidence>
<name>F6YIG5_CIOIN</name>
<reference evidence="9" key="2">
    <citation type="journal article" date="2008" name="Genome Biol.">
        <title>Improved genome assembly and evidence-based global gene model set for the chordate Ciona intestinalis: new insight into intron and operon populations.</title>
        <authorList>
            <person name="Satou Y."/>
            <person name="Mineta K."/>
            <person name="Ogasawara M."/>
            <person name="Sasakura Y."/>
            <person name="Shoguchi E."/>
            <person name="Ueno K."/>
            <person name="Yamada L."/>
            <person name="Matsumoto J."/>
            <person name="Wasserscheid J."/>
            <person name="Dewar K."/>
            <person name="Wiley G.B."/>
            <person name="Macmil S.L."/>
            <person name="Roe B.A."/>
            <person name="Zeller R.W."/>
            <person name="Hastings K.E."/>
            <person name="Lemaire P."/>
            <person name="Lindquist E."/>
            <person name="Endo T."/>
            <person name="Hotta K."/>
            <person name="Inaba K."/>
        </authorList>
    </citation>
    <scope>NUCLEOTIDE SEQUENCE [LARGE SCALE GENOMIC DNA]</scope>
    <source>
        <strain evidence="9">wild type</strain>
    </source>
</reference>
<sequence length="261" mass="28881">MAKKNFNRCIKCSLAVLVLVLWVLSGSVLVLSTYVREDLSQLVLVTEDTTIGDFYLSIFFPVIFPVLVTISCFAFVIGCVGCSGAFTESQLLLGWFFFSMLVAFCVELSAGIWRMVNFKLSYNESDIDQLKLNIQRYSRLEANNWFMKAWAKVHKEYECCGVESFQDWMNSEPLMLGSCCPGSLSGDRSSSGGRDACLDFISELDGCGTKLLADLSSPKSLASVPYITAVLGITQVVALILALKLWLSYCFEAKEDPTSSV</sequence>
<keyword evidence="5 7" id="KW-0472">Membrane</keyword>
<dbReference type="EMBL" id="EAAA01002714">
    <property type="status" value="NOT_ANNOTATED_CDS"/>
    <property type="molecule type" value="Genomic_DNA"/>
</dbReference>
<evidence type="ECO:0000259" key="8">
    <source>
        <dbReference type="PROSITE" id="PS50017"/>
    </source>
</evidence>